<dbReference type="OrthoDB" id="4839963at2"/>
<accession>A0A077MCK4</accession>
<evidence type="ECO:0000313" key="2">
    <source>
        <dbReference type="Proteomes" id="UP000035720"/>
    </source>
</evidence>
<dbReference type="EMBL" id="CAJC01000181">
    <property type="protein sequence ID" value="CCI54334.1"/>
    <property type="molecule type" value="Genomic_DNA"/>
</dbReference>
<sequence>MERRQFIIGAGATALGATAVGPTAAEAAETGRAAGWNSNFTYNNLGWSRVSGAWYRSGGMWRADGLPGYWTSTKHTNVYENFVYQAKVKRDGNGGGYYNNSLVIRGNPASLNSAYEWSPSYIFGFTNTGYASVWRVNYDGTETALMGWTYFPFLTSLVWKNMKVVAQDNFFSFAIGGRTLWSGYDSNLAYGRVGFTFYTASSYWSTLRIDSASLQTLAAREKVTLDPMATGGRVLKGGNSKQAPA</sequence>
<keyword evidence="2" id="KW-1185">Reference proteome</keyword>
<protein>
    <submittedName>
        <fullName evidence="1">Uncharacterized protein</fullName>
    </submittedName>
</protein>
<evidence type="ECO:0000313" key="1">
    <source>
        <dbReference type="EMBL" id="CCI54334.1"/>
    </source>
</evidence>
<name>A0A077MCK4_9MICO</name>
<dbReference type="PROSITE" id="PS51318">
    <property type="entry name" value="TAT"/>
    <property type="match status" value="1"/>
</dbReference>
<gene>
    <name evidence="1" type="ORF">BN13_680016</name>
</gene>
<dbReference type="InterPro" id="IPR006311">
    <property type="entry name" value="TAT_signal"/>
</dbReference>
<dbReference type="Proteomes" id="UP000035720">
    <property type="component" value="Unassembled WGS sequence"/>
</dbReference>
<dbReference type="Gene3D" id="2.60.120.560">
    <property type="entry name" value="Exo-inulinase, domain 1"/>
    <property type="match status" value="1"/>
</dbReference>
<comment type="caution">
    <text evidence="1">The sequence shown here is derived from an EMBL/GenBank/DDBJ whole genome shotgun (WGS) entry which is preliminary data.</text>
</comment>
<organism evidence="1 2">
    <name type="scientific">Nostocoides jenkinsii Ben 74</name>
    <dbReference type="NCBI Taxonomy" id="1193518"/>
    <lineage>
        <taxon>Bacteria</taxon>
        <taxon>Bacillati</taxon>
        <taxon>Actinomycetota</taxon>
        <taxon>Actinomycetes</taxon>
        <taxon>Micrococcales</taxon>
        <taxon>Intrasporangiaceae</taxon>
        <taxon>Nostocoides</taxon>
    </lineage>
</organism>
<dbReference type="AlphaFoldDB" id="A0A077MCK4"/>
<reference evidence="1 2" key="1">
    <citation type="journal article" date="2013" name="ISME J.">
        <title>A metabolic model for members of the genus Tetrasphaera involved in enhanced biological phosphorus removal.</title>
        <authorList>
            <person name="Kristiansen R."/>
            <person name="Nguyen H.T.T."/>
            <person name="Saunders A.M."/>
            <person name="Nielsen J.L."/>
            <person name="Wimmer R."/>
            <person name="Le V.Q."/>
            <person name="McIlroy S.J."/>
            <person name="Petrovski S."/>
            <person name="Seviour R.J."/>
            <person name="Calteau A."/>
            <person name="Nielsen K.L."/>
            <person name="Nielsen P.H."/>
        </authorList>
    </citation>
    <scope>NUCLEOTIDE SEQUENCE [LARGE SCALE GENOMIC DNA]</scope>
    <source>
        <strain evidence="1 2">Ben 74</strain>
    </source>
</reference>
<dbReference type="RefSeq" id="WP_048546854.1">
    <property type="nucleotide sequence ID" value="NZ_HF571038.1"/>
</dbReference>
<proteinExistence type="predicted"/>
<dbReference type="STRING" id="1193518.BN13_680016"/>